<dbReference type="GO" id="GO:0016740">
    <property type="term" value="F:transferase activity"/>
    <property type="evidence" value="ECO:0007669"/>
    <property type="project" value="UniProtKB-KW"/>
</dbReference>
<feature type="transmembrane region" description="Helical" evidence="1">
    <location>
        <begin position="274"/>
        <end position="296"/>
    </location>
</feature>
<dbReference type="STRING" id="910347.SAMN05421773_11319"/>
<dbReference type="RefSeq" id="WP_093840494.1">
    <property type="nucleotide sequence ID" value="NZ_FOLM01000013.1"/>
</dbReference>
<dbReference type="InterPro" id="IPR029044">
    <property type="entry name" value="Nucleotide-diphossugar_trans"/>
</dbReference>
<dbReference type="OrthoDB" id="3655479at2"/>
<evidence type="ECO:0000259" key="2">
    <source>
        <dbReference type="Pfam" id="PF00535"/>
    </source>
</evidence>
<dbReference type="Pfam" id="PF00535">
    <property type="entry name" value="Glycos_transf_2"/>
    <property type="match status" value="1"/>
</dbReference>
<protein>
    <submittedName>
        <fullName evidence="3">Glycosyl transferase family 2</fullName>
    </submittedName>
</protein>
<dbReference type="PANTHER" id="PTHR43685:SF2">
    <property type="entry name" value="GLYCOSYLTRANSFERASE 2-LIKE DOMAIN-CONTAINING PROTEIN"/>
    <property type="match status" value="1"/>
</dbReference>
<dbReference type="GO" id="GO:0044010">
    <property type="term" value="P:single-species biofilm formation"/>
    <property type="evidence" value="ECO:0007669"/>
    <property type="project" value="TreeGrafter"/>
</dbReference>
<dbReference type="EMBL" id="FOLM01000013">
    <property type="protein sequence ID" value="SFD31818.1"/>
    <property type="molecule type" value="Genomic_DNA"/>
</dbReference>
<dbReference type="Proteomes" id="UP000199207">
    <property type="component" value="Unassembled WGS sequence"/>
</dbReference>
<dbReference type="InterPro" id="IPR050834">
    <property type="entry name" value="Glycosyltransf_2"/>
</dbReference>
<feature type="domain" description="Glycosyltransferase 2-like" evidence="2">
    <location>
        <begin position="6"/>
        <end position="162"/>
    </location>
</feature>
<feature type="transmembrane region" description="Helical" evidence="1">
    <location>
        <begin position="308"/>
        <end position="328"/>
    </location>
</feature>
<keyword evidence="1" id="KW-0812">Transmembrane</keyword>
<dbReference type="SUPFAM" id="SSF53448">
    <property type="entry name" value="Nucleotide-diphospho-sugar transferases"/>
    <property type="match status" value="1"/>
</dbReference>
<dbReference type="CDD" id="cd00761">
    <property type="entry name" value="Glyco_tranf_GTA_type"/>
    <property type="match status" value="1"/>
</dbReference>
<keyword evidence="1" id="KW-0472">Membrane</keyword>
<dbReference type="Gene3D" id="3.90.550.10">
    <property type="entry name" value="Spore Coat Polysaccharide Biosynthesis Protein SpsA, Chain A"/>
    <property type="match status" value="1"/>
</dbReference>
<dbReference type="PANTHER" id="PTHR43685">
    <property type="entry name" value="GLYCOSYLTRANSFERASE"/>
    <property type="match status" value="1"/>
</dbReference>
<feature type="transmembrane region" description="Helical" evidence="1">
    <location>
        <begin position="248"/>
        <end position="268"/>
    </location>
</feature>
<evidence type="ECO:0000313" key="4">
    <source>
        <dbReference type="Proteomes" id="UP000199207"/>
    </source>
</evidence>
<reference evidence="3 4" key="1">
    <citation type="submission" date="2016-10" db="EMBL/GenBank/DDBJ databases">
        <authorList>
            <person name="de Groot N.N."/>
        </authorList>
    </citation>
    <scope>NUCLEOTIDE SEQUENCE [LARGE SCALE GENOMIC DNA]</scope>
    <source>
        <strain evidence="3 4">CGMCC 4.5739</strain>
    </source>
</reference>
<accession>A0A1I1RHU4</accession>
<evidence type="ECO:0000256" key="1">
    <source>
        <dbReference type="SAM" id="Phobius"/>
    </source>
</evidence>
<sequence length="350" mass="36556">MPPAVSVVVPCYNAARTLPACLAAIAAQRVTPDEVVVVDDASTDASAAVARAAGVRVVDQPVNRGVSAARNRGAAETTAEVIFYVDADVALAPDALENALAILDAEPETGCVHGIYETTPLIDDGPLEHYKILSNHYWRRRATGLTGTALFALGAIRREVLERAGGFDESLRDGEDVELSIRLRPLCAIRLTGTVAGRHDDADRWRAVLGEQYRRSRLLVPMALAERRDRRPGPDDGSAPTLTGQRPAAVAATALALGLAVLALPAAAAPAGGWWAVPAVAAVAALAGGLLADPGLLAFVRRERGTRYLVFFLAAQAAVLITLVLGAARGALSPAALRRAGAASRVPVDR</sequence>
<organism evidence="3 4">
    <name type="scientific">Streptomyces aidingensis</name>
    <dbReference type="NCBI Taxonomy" id="910347"/>
    <lineage>
        <taxon>Bacteria</taxon>
        <taxon>Bacillati</taxon>
        <taxon>Actinomycetota</taxon>
        <taxon>Actinomycetes</taxon>
        <taxon>Kitasatosporales</taxon>
        <taxon>Streptomycetaceae</taxon>
        <taxon>Streptomyces</taxon>
    </lineage>
</organism>
<keyword evidence="1" id="KW-1133">Transmembrane helix</keyword>
<keyword evidence="3" id="KW-0808">Transferase</keyword>
<evidence type="ECO:0000313" key="3">
    <source>
        <dbReference type="EMBL" id="SFD31818.1"/>
    </source>
</evidence>
<proteinExistence type="predicted"/>
<dbReference type="AlphaFoldDB" id="A0A1I1RHU4"/>
<keyword evidence="4" id="KW-1185">Reference proteome</keyword>
<name>A0A1I1RHU4_9ACTN</name>
<gene>
    <name evidence="3" type="ORF">SAMN05421773_11319</name>
</gene>
<dbReference type="InterPro" id="IPR001173">
    <property type="entry name" value="Glyco_trans_2-like"/>
</dbReference>